<evidence type="ECO:0000313" key="3">
    <source>
        <dbReference type="Proteomes" id="UP000318447"/>
    </source>
</evidence>
<dbReference type="AlphaFoldDB" id="A0A504XNW1"/>
<proteinExistence type="predicted"/>
<dbReference type="Proteomes" id="UP000318447">
    <property type="component" value="Unassembled WGS sequence"/>
</dbReference>
<feature type="compositionally biased region" description="Gly residues" evidence="1">
    <location>
        <begin position="97"/>
        <end position="107"/>
    </location>
</feature>
<evidence type="ECO:0000256" key="1">
    <source>
        <dbReference type="SAM" id="MobiDB-lite"/>
    </source>
</evidence>
<reference evidence="3" key="1">
    <citation type="submission" date="2019-02" db="EMBL/GenBank/DDBJ databases">
        <title>FDA dAtabase for Regulatory Grade micrObial Sequences (FDA-ARGOS): Supporting development and validation of Infectious Disease Dx tests.</title>
        <authorList>
            <person name="Duncan R."/>
            <person name="Fisher C."/>
            <person name="Tallon L."/>
            <person name="Sadzewicz L."/>
            <person name="Sengamalay N."/>
            <person name="Ott S."/>
            <person name="Godinez A."/>
            <person name="Nagaraj S."/>
            <person name="Vavikolanu K."/>
            <person name="Nadendla S."/>
            <person name="Aluvathingal J."/>
            <person name="Sichtig H."/>
        </authorList>
    </citation>
    <scope>NUCLEOTIDE SEQUENCE [LARGE SCALE GENOMIC DNA]</scope>
    <source>
        <strain evidence="3">FDAARGOS_361</strain>
    </source>
</reference>
<dbReference type="EMBL" id="RHLC01000022">
    <property type="protein sequence ID" value="TPP50273.1"/>
    <property type="molecule type" value="Genomic_DNA"/>
</dbReference>
<accession>A0A504XNW1</accession>
<organism evidence="2 3">
    <name type="scientific">Leishmania donovani</name>
    <dbReference type="NCBI Taxonomy" id="5661"/>
    <lineage>
        <taxon>Eukaryota</taxon>
        <taxon>Discoba</taxon>
        <taxon>Euglenozoa</taxon>
        <taxon>Kinetoplastea</taxon>
        <taxon>Metakinetoplastina</taxon>
        <taxon>Trypanosomatida</taxon>
        <taxon>Trypanosomatidae</taxon>
        <taxon>Leishmaniinae</taxon>
        <taxon>Leishmania</taxon>
    </lineage>
</organism>
<comment type="caution">
    <text evidence="2">The sequence shown here is derived from an EMBL/GenBank/DDBJ whole genome shotgun (WGS) entry which is preliminary data.</text>
</comment>
<feature type="region of interest" description="Disordered" evidence="1">
    <location>
        <begin position="86"/>
        <end position="107"/>
    </location>
</feature>
<feature type="region of interest" description="Disordered" evidence="1">
    <location>
        <begin position="1"/>
        <end position="30"/>
    </location>
</feature>
<sequence>MQLQSTQHWGATDTIRVAQDEPSASRGRAAADGLVSSFRIPSSRVRCTPPSKRAALRALLERHQRRRLSDGVERFANLAWHTGHNAGPDALIASTGGDRGSGEGGGTTVLAEQQAAHHLHSVVSPSATRRCMNAKYGPVSSRNCAKHQRA</sequence>
<evidence type="ECO:0000313" key="2">
    <source>
        <dbReference type="EMBL" id="TPP50273.1"/>
    </source>
</evidence>
<gene>
    <name evidence="2" type="ORF">CGC21_17280</name>
</gene>
<protein>
    <submittedName>
        <fullName evidence="2">Uncharacterized protein</fullName>
    </submittedName>
</protein>
<name>A0A504XNW1_LEIDO</name>